<sequence>MDRRVAQAIQLLQEAGRLDLLAAGADRRSRPARQAANGVTAAVAACSPTRGRCGGAAKQVTRLDFGRGRGGCAAATVRSEAGVRVQRPRPLGARQPLNQAARRAASGAGAAPRGTEGAASSGDASNEAGPAPATRRDHATAKSTGGTRTPLPRRTGAKGTSRDGQGEGRGGTLESDVMGLAGEWEALTFQDQEEKGGLIAGSSQGREAGNLGDSSSAESGGDRDMGHIFDWSEEEAPGLEDDGITLKVHPPMRTYERWWGGAKERSVSVDGDPGGLVAAPATCKEEKVGPVRLAGWNHSKVVG</sequence>
<organism evidence="2 3">
    <name type="scientific">Pleurodeles waltl</name>
    <name type="common">Iberian ribbed newt</name>
    <dbReference type="NCBI Taxonomy" id="8319"/>
    <lineage>
        <taxon>Eukaryota</taxon>
        <taxon>Metazoa</taxon>
        <taxon>Chordata</taxon>
        <taxon>Craniata</taxon>
        <taxon>Vertebrata</taxon>
        <taxon>Euteleostomi</taxon>
        <taxon>Amphibia</taxon>
        <taxon>Batrachia</taxon>
        <taxon>Caudata</taxon>
        <taxon>Salamandroidea</taxon>
        <taxon>Salamandridae</taxon>
        <taxon>Pleurodelinae</taxon>
        <taxon>Pleurodeles</taxon>
    </lineage>
</organism>
<dbReference type="EMBL" id="JANPWB010000010">
    <property type="protein sequence ID" value="KAJ1139759.1"/>
    <property type="molecule type" value="Genomic_DNA"/>
</dbReference>
<evidence type="ECO:0000313" key="3">
    <source>
        <dbReference type="Proteomes" id="UP001066276"/>
    </source>
</evidence>
<feature type="compositionally biased region" description="Low complexity" evidence="1">
    <location>
        <begin position="144"/>
        <end position="154"/>
    </location>
</feature>
<keyword evidence="3" id="KW-1185">Reference proteome</keyword>
<evidence type="ECO:0000313" key="2">
    <source>
        <dbReference type="EMBL" id="KAJ1139759.1"/>
    </source>
</evidence>
<dbReference type="AlphaFoldDB" id="A0AAV7QL18"/>
<name>A0AAV7QL18_PLEWA</name>
<dbReference type="Proteomes" id="UP001066276">
    <property type="component" value="Chromosome 6"/>
</dbReference>
<protein>
    <submittedName>
        <fullName evidence="2">Uncharacterized protein</fullName>
    </submittedName>
</protein>
<feature type="region of interest" description="Disordered" evidence="1">
    <location>
        <begin position="79"/>
        <end position="175"/>
    </location>
</feature>
<evidence type="ECO:0000256" key="1">
    <source>
        <dbReference type="SAM" id="MobiDB-lite"/>
    </source>
</evidence>
<gene>
    <name evidence="2" type="ORF">NDU88_006126</name>
</gene>
<feature type="compositionally biased region" description="Low complexity" evidence="1">
    <location>
        <begin position="100"/>
        <end position="114"/>
    </location>
</feature>
<proteinExistence type="predicted"/>
<accession>A0AAV7QL18</accession>
<reference evidence="2" key="1">
    <citation type="journal article" date="2022" name="bioRxiv">
        <title>Sequencing and chromosome-scale assembly of the giantPleurodeles waltlgenome.</title>
        <authorList>
            <person name="Brown T."/>
            <person name="Elewa A."/>
            <person name="Iarovenko S."/>
            <person name="Subramanian E."/>
            <person name="Araus A.J."/>
            <person name="Petzold A."/>
            <person name="Susuki M."/>
            <person name="Suzuki K.-i.T."/>
            <person name="Hayashi T."/>
            <person name="Toyoda A."/>
            <person name="Oliveira C."/>
            <person name="Osipova E."/>
            <person name="Leigh N.D."/>
            <person name="Simon A."/>
            <person name="Yun M.H."/>
        </authorList>
    </citation>
    <scope>NUCLEOTIDE SEQUENCE</scope>
    <source>
        <strain evidence="2">20211129_DDA</strain>
        <tissue evidence="2">Liver</tissue>
    </source>
</reference>
<feature type="region of interest" description="Disordered" evidence="1">
    <location>
        <begin position="199"/>
        <end position="225"/>
    </location>
</feature>
<comment type="caution">
    <text evidence="2">The sequence shown here is derived from an EMBL/GenBank/DDBJ whole genome shotgun (WGS) entry which is preliminary data.</text>
</comment>